<dbReference type="AlphaFoldDB" id="A0A6G1LXB7"/>
<evidence type="ECO:0000313" key="5">
    <source>
        <dbReference type="Proteomes" id="UP000483672"/>
    </source>
</evidence>
<evidence type="ECO:0000313" key="2">
    <source>
        <dbReference type="EMBL" id="KAF3201143.1"/>
    </source>
</evidence>
<dbReference type="EMBL" id="JAABOE010000098">
    <property type="protein sequence ID" value="KAF3166617.1"/>
    <property type="molecule type" value="Genomic_DNA"/>
</dbReference>
<comment type="caution">
    <text evidence="2">The sequence shown here is derived from an EMBL/GenBank/DDBJ whole genome shotgun (WGS) entry which is preliminary data.</text>
</comment>
<dbReference type="EMBL" id="WIPF01000022">
    <property type="protein sequence ID" value="KAF3226747.1"/>
    <property type="molecule type" value="Genomic_DNA"/>
</dbReference>
<dbReference type="Proteomes" id="UP000479691">
    <property type="component" value="Unassembled WGS sequence"/>
</dbReference>
<organism evidence="2 6">
    <name type="scientific">Orbilia oligospora</name>
    <name type="common">Nematode-trapping fungus</name>
    <name type="synonym">Arthrobotrys oligospora</name>
    <dbReference type="NCBI Taxonomy" id="2813651"/>
    <lineage>
        <taxon>Eukaryota</taxon>
        <taxon>Fungi</taxon>
        <taxon>Dikarya</taxon>
        <taxon>Ascomycota</taxon>
        <taxon>Pezizomycotina</taxon>
        <taxon>Orbiliomycetes</taxon>
        <taxon>Orbiliales</taxon>
        <taxon>Orbiliaceae</taxon>
        <taxon>Orbilia</taxon>
    </lineage>
</organism>
<proteinExistence type="predicted"/>
<dbReference type="Proteomes" id="UP000614610">
    <property type="component" value="Unassembled WGS sequence"/>
</dbReference>
<protein>
    <submittedName>
        <fullName evidence="2">Uncharacterized protein</fullName>
    </submittedName>
</protein>
<evidence type="ECO:0000313" key="3">
    <source>
        <dbReference type="EMBL" id="KAF3226747.1"/>
    </source>
</evidence>
<dbReference type="EMBL" id="WIWT01000100">
    <property type="protein sequence ID" value="KAF3201143.1"/>
    <property type="molecule type" value="Genomic_DNA"/>
</dbReference>
<accession>A0A6G1LXB7</accession>
<reference evidence="4 5" key="1">
    <citation type="submission" date="2019-06" db="EMBL/GenBank/DDBJ databases">
        <authorList>
            <person name="Palmer J.M."/>
        </authorList>
    </citation>
    <scope>NUCLEOTIDE SEQUENCE</scope>
    <source>
        <strain evidence="3 5">TWF191</strain>
        <strain evidence="2">TWF679</strain>
        <strain evidence="1 4">TWF788</strain>
    </source>
</reference>
<evidence type="ECO:0000313" key="4">
    <source>
        <dbReference type="Proteomes" id="UP000479691"/>
    </source>
</evidence>
<name>A0A6G1LXB7_ORBOL</name>
<gene>
    <name evidence="3" type="ORF">TWF191_004569</name>
    <name evidence="2" type="ORF">TWF679_000493</name>
    <name evidence="1" type="ORF">TWF788_011579</name>
</gene>
<evidence type="ECO:0000313" key="6">
    <source>
        <dbReference type="Proteomes" id="UP000614610"/>
    </source>
</evidence>
<evidence type="ECO:0000313" key="1">
    <source>
        <dbReference type="EMBL" id="KAF3166617.1"/>
    </source>
</evidence>
<dbReference type="Proteomes" id="UP000483672">
    <property type="component" value="Unassembled WGS sequence"/>
</dbReference>
<sequence>MHAMSVGPEEAKDIFSISRVKISAAYLVLHQRAPPAGYFGAVRWGTQPSPSCPSLSNTLLSDRRIFPARSFGEALPRPADTFVACRLAKQGQKPLSTFIKPSSPDNQARKVWKEDTWTEFMRKRRSDRAESADVSLFVRITRTLEGRMKFFELLLNKNCPRLHLGQ</sequence>